<comment type="caution">
    <text evidence="1">The sequence shown here is derived from an EMBL/GenBank/DDBJ whole genome shotgun (WGS) entry which is preliminary data.</text>
</comment>
<sequence>MIGARDCSVIRVNPGAKQGKVDKKLALSLPLTATQYFQRTIFNEPFSSNLRWPHIECYRRKKEQGKQHGKVTVSIKGGWP</sequence>
<dbReference type="Proteomes" id="UP000471242">
    <property type="component" value="Unassembled WGS sequence"/>
</dbReference>
<organism evidence="1 2">
    <name type="scientific">Vibrio cholerae</name>
    <dbReference type="NCBI Taxonomy" id="666"/>
    <lineage>
        <taxon>Bacteria</taxon>
        <taxon>Pseudomonadati</taxon>
        <taxon>Pseudomonadota</taxon>
        <taxon>Gammaproteobacteria</taxon>
        <taxon>Vibrionales</taxon>
        <taxon>Vibrionaceae</taxon>
        <taxon>Vibrio</taxon>
    </lineage>
</organism>
<gene>
    <name evidence="1" type="ORF">D6U24_11690</name>
</gene>
<accession>A0A0H6CEC1</accession>
<name>A0A0H6CEC1_VIBCL</name>
<evidence type="ECO:0000313" key="2">
    <source>
        <dbReference type="Proteomes" id="UP000471242"/>
    </source>
</evidence>
<reference evidence="1 2" key="1">
    <citation type="submission" date="2018-09" db="EMBL/GenBank/DDBJ databases">
        <title>Genomic epidemiology reveals two lineages of Vibrio cholerae that can cause global cholera epidemics despite absence of cholera toxin gene.</title>
        <authorList>
            <person name="Wang H."/>
            <person name="Zen W."/>
            <person name="Yu H."/>
            <person name="Zhang W."/>
            <person name="Pan J."/>
            <person name="Yang C."/>
            <person name="Cui Y."/>
        </authorList>
    </citation>
    <scope>NUCLEOTIDE SEQUENCE [LARGE SCALE GENOMIC DNA]</scope>
    <source>
        <strain evidence="1 2">00-1_S85</strain>
    </source>
</reference>
<proteinExistence type="predicted"/>
<evidence type="ECO:0000313" key="1">
    <source>
        <dbReference type="EMBL" id="MVD24020.1"/>
    </source>
</evidence>
<dbReference type="AlphaFoldDB" id="A0A0H6CEC1"/>
<dbReference type="EMBL" id="QZRB01000016">
    <property type="protein sequence ID" value="MVD24020.1"/>
    <property type="molecule type" value="Genomic_DNA"/>
</dbReference>
<protein>
    <submittedName>
        <fullName evidence="1">Uncharacterized protein</fullName>
    </submittedName>
</protein>